<evidence type="ECO:0000313" key="9">
    <source>
        <dbReference type="EMBL" id="KAI7756675.1"/>
    </source>
</evidence>
<comment type="caution">
    <text evidence="9">The sequence shown here is derived from an EMBL/GenBank/DDBJ whole genome shotgun (WGS) entry which is preliminary data.</text>
</comment>
<evidence type="ECO:0000256" key="1">
    <source>
        <dbReference type="ARBA" id="ARBA00004479"/>
    </source>
</evidence>
<comment type="subcellular location">
    <subcellularLocation>
        <location evidence="1">Membrane</location>
        <topology evidence="1">Single-pass type I membrane protein</topology>
    </subcellularLocation>
</comment>
<accession>A0AAD5DC21</accession>
<keyword evidence="3" id="KW-0808">Transferase</keyword>
<evidence type="ECO:0000256" key="3">
    <source>
        <dbReference type="ARBA" id="ARBA00022679"/>
    </source>
</evidence>
<dbReference type="Pfam" id="PF08488">
    <property type="entry name" value="WAK"/>
    <property type="match status" value="1"/>
</dbReference>
<evidence type="ECO:0000256" key="6">
    <source>
        <dbReference type="ARBA" id="ARBA00023180"/>
    </source>
</evidence>
<evidence type="ECO:0000256" key="4">
    <source>
        <dbReference type="ARBA" id="ARBA00022729"/>
    </source>
</evidence>
<gene>
    <name evidence="9" type="ORF">M8C21_017552</name>
</gene>
<name>A0AAD5DC21_AMBAR</name>
<dbReference type="EMBL" id="JAMZMK010000310">
    <property type="protein sequence ID" value="KAI7756675.1"/>
    <property type="molecule type" value="Genomic_DNA"/>
</dbReference>
<evidence type="ECO:0000256" key="2">
    <source>
        <dbReference type="ARBA" id="ARBA00022527"/>
    </source>
</evidence>
<dbReference type="GO" id="GO:0004674">
    <property type="term" value="F:protein serine/threonine kinase activity"/>
    <property type="evidence" value="ECO:0007669"/>
    <property type="project" value="UniProtKB-KW"/>
</dbReference>
<evidence type="ECO:0000256" key="5">
    <source>
        <dbReference type="ARBA" id="ARBA00023157"/>
    </source>
</evidence>
<sequence length="600" mass="66074">MEVLDISLKEQTVTVNISVISRCRSSVLNSNHIQSVDLGDSPFVFSASHNILNVEGCGYAAILNYGEIISGCSTTCNSDISNETDLCIGLGCCQTKIPGNLKSYTVDVTGLKLLGEDGACGSAFLGDESWLPSYNTNGYSLQTRNKSFFPVSLMWLLTENEYDEMPNCRRRKSRNPFVDLGNGSYIDLKKCSCGIGHFGNPYLPYLCEDSGQCTSCLDSGGTCHFEETYPDDLDDTWSFYCQPKIYYPASSSKSTLGIILAKSSAADPDYAKKGCNDTCGGVRIPYPFGIGANCSVNKWYVIDCNSSTPYLSAFNNMEVVKVSLEEQTVTVNVSVISRCQNSDDHIPSMDLGESPFVYSGSHNVLTVEGCGYAAILDYRPEVIAGCSTTCTNDGTSNGSDLCFGLGCCRITIPYNLKSYSLDLTGLKRLGEDGACGSAFLADERWLPYSFRFSDGNNLPEIPKGKTRNTSFSQITLMWFLTNDDFLEIPNCWEEKTGESSLYLGNRSYINQRMCSCGVGRVGNPYLHYQCEESEDCRRCRDSGRICLYEQIYLGNSDDSWWLNCSEPAVYNPISSSSKSPITGVIIGKLYIISFNRTFRC</sequence>
<feature type="domain" description="Wall-associated receptor kinase" evidence="7">
    <location>
        <begin position="86"/>
        <end position="160"/>
    </location>
</feature>
<evidence type="ECO:0000313" key="10">
    <source>
        <dbReference type="Proteomes" id="UP001206925"/>
    </source>
</evidence>
<organism evidence="9 10">
    <name type="scientific">Ambrosia artemisiifolia</name>
    <name type="common">Common ragweed</name>
    <dbReference type="NCBI Taxonomy" id="4212"/>
    <lineage>
        <taxon>Eukaryota</taxon>
        <taxon>Viridiplantae</taxon>
        <taxon>Streptophyta</taxon>
        <taxon>Embryophyta</taxon>
        <taxon>Tracheophyta</taxon>
        <taxon>Spermatophyta</taxon>
        <taxon>Magnoliopsida</taxon>
        <taxon>eudicotyledons</taxon>
        <taxon>Gunneridae</taxon>
        <taxon>Pentapetalae</taxon>
        <taxon>asterids</taxon>
        <taxon>campanulids</taxon>
        <taxon>Asterales</taxon>
        <taxon>Asteraceae</taxon>
        <taxon>Asteroideae</taxon>
        <taxon>Heliantheae alliance</taxon>
        <taxon>Heliantheae</taxon>
        <taxon>Ambrosia</taxon>
    </lineage>
</organism>
<dbReference type="AlphaFoldDB" id="A0AAD5DC21"/>
<keyword evidence="6" id="KW-0325">Glycoprotein</keyword>
<keyword evidence="10" id="KW-1185">Reference proteome</keyword>
<keyword evidence="5" id="KW-1015">Disulfide bond</keyword>
<dbReference type="GO" id="GO:0016020">
    <property type="term" value="C:membrane"/>
    <property type="evidence" value="ECO:0007669"/>
    <property type="project" value="UniProtKB-SubCell"/>
</dbReference>
<evidence type="ECO:0000259" key="7">
    <source>
        <dbReference type="Pfam" id="PF08488"/>
    </source>
</evidence>
<keyword evidence="4" id="KW-0732">Signal</keyword>
<reference evidence="9" key="1">
    <citation type="submission" date="2022-06" db="EMBL/GenBank/DDBJ databases">
        <title>Uncovering the hologenomic basis of an extraordinary plant invasion.</title>
        <authorList>
            <person name="Bieker V.C."/>
            <person name="Martin M.D."/>
            <person name="Gilbert T."/>
            <person name="Hodgins K."/>
            <person name="Battlay P."/>
            <person name="Petersen B."/>
            <person name="Wilson J."/>
        </authorList>
    </citation>
    <scope>NUCLEOTIDE SEQUENCE</scope>
    <source>
        <strain evidence="9">AA19_3_7</strain>
        <tissue evidence="9">Leaf</tissue>
    </source>
</reference>
<dbReference type="InterPro" id="IPR025287">
    <property type="entry name" value="WAK_GUB"/>
</dbReference>
<proteinExistence type="predicted"/>
<keyword evidence="2" id="KW-0418">Kinase</keyword>
<dbReference type="Proteomes" id="UP001206925">
    <property type="component" value="Unassembled WGS sequence"/>
</dbReference>
<keyword evidence="2" id="KW-0723">Serine/threonine-protein kinase</keyword>
<evidence type="ECO:0000259" key="8">
    <source>
        <dbReference type="Pfam" id="PF13947"/>
    </source>
</evidence>
<feature type="domain" description="Wall-associated receptor kinase galacturonan-binding" evidence="8">
    <location>
        <begin position="275"/>
        <end position="332"/>
    </location>
</feature>
<dbReference type="PANTHER" id="PTHR33491">
    <property type="entry name" value="OSJNBA0016N04.9 PROTEIN"/>
    <property type="match status" value="1"/>
</dbReference>
<dbReference type="InterPro" id="IPR013695">
    <property type="entry name" value="WAK"/>
</dbReference>
<dbReference type="GO" id="GO:0030247">
    <property type="term" value="F:polysaccharide binding"/>
    <property type="evidence" value="ECO:0007669"/>
    <property type="project" value="InterPro"/>
</dbReference>
<protein>
    <submittedName>
        <fullName evidence="9">Uncharacterized protein</fullName>
    </submittedName>
</protein>
<dbReference type="Pfam" id="PF13947">
    <property type="entry name" value="GUB_WAK_bind"/>
    <property type="match status" value="1"/>
</dbReference>